<keyword evidence="4" id="KW-0325">Glycoprotein</keyword>
<keyword evidence="3 5" id="KW-1015">Disulfide bond</keyword>
<evidence type="ECO:0000256" key="7">
    <source>
        <dbReference type="SAM" id="SignalP"/>
    </source>
</evidence>
<protein>
    <submittedName>
        <fullName evidence="9">Galectin-3-binding protein</fullName>
    </submittedName>
</protein>
<dbReference type="Gene3D" id="3.10.250.10">
    <property type="entry name" value="SRCR-like domain"/>
    <property type="match status" value="1"/>
</dbReference>
<dbReference type="OrthoDB" id="6134413at2759"/>
<gene>
    <name evidence="9" type="ORF">MGAL_10B003958</name>
</gene>
<dbReference type="InterPro" id="IPR036772">
    <property type="entry name" value="SRCR-like_dom_sf"/>
</dbReference>
<feature type="domain" description="SRCR" evidence="8">
    <location>
        <begin position="13"/>
        <end position="117"/>
    </location>
</feature>
<evidence type="ECO:0000256" key="5">
    <source>
        <dbReference type="PROSITE-ProRule" id="PRU00196"/>
    </source>
</evidence>
<dbReference type="PANTHER" id="PTHR19331">
    <property type="entry name" value="SCAVENGER RECEPTOR DOMAIN-CONTAINING"/>
    <property type="match status" value="1"/>
</dbReference>
<evidence type="ECO:0000259" key="8">
    <source>
        <dbReference type="PROSITE" id="PS50287"/>
    </source>
</evidence>
<dbReference type="InterPro" id="IPR001190">
    <property type="entry name" value="SRCR"/>
</dbReference>
<dbReference type="PROSITE" id="PS50092">
    <property type="entry name" value="TSP1"/>
    <property type="match status" value="1"/>
</dbReference>
<name>A0A8B6GBJ1_MYTGA</name>
<accession>A0A8B6GBJ1</accession>
<dbReference type="SUPFAM" id="SSF82895">
    <property type="entry name" value="TSP-1 type 1 repeat"/>
    <property type="match status" value="1"/>
</dbReference>
<dbReference type="EMBL" id="UYJE01008160">
    <property type="protein sequence ID" value="VDI61641.1"/>
    <property type="molecule type" value="Genomic_DNA"/>
</dbReference>
<keyword evidence="1 7" id="KW-0732">Signal</keyword>
<keyword evidence="10" id="KW-1185">Reference proteome</keyword>
<keyword evidence="2" id="KW-0677">Repeat</keyword>
<dbReference type="InterPro" id="IPR000884">
    <property type="entry name" value="TSP1_rpt"/>
</dbReference>
<dbReference type="Pfam" id="PF00530">
    <property type="entry name" value="SRCR"/>
    <property type="match status" value="1"/>
</dbReference>
<dbReference type="Pfam" id="PF00090">
    <property type="entry name" value="TSP_1"/>
    <property type="match status" value="1"/>
</dbReference>
<evidence type="ECO:0000256" key="6">
    <source>
        <dbReference type="SAM" id="Phobius"/>
    </source>
</evidence>
<evidence type="ECO:0000313" key="10">
    <source>
        <dbReference type="Proteomes" id="UP000596742"/>
    </source>
</evidence>
<dbReference type="Gene3D" id="2.20.100.10">
    <property type="entry name" value="Thrombospondin type-1 (TSP1) repeat"/>
    <property type="match status" value="1"/>
</dbReference>
<evidence type="ECO:0000256" key="3">
    <source>
        <dbReference type="ARBA" id="ARBA00023157"/>
    </source>
</evidence>
<feature type="disulfide bond" evidence="5">
    <location>
        <begin position="86"/>
        <end position="96"/>
    </location>
</feature>
<organism evidence="9 10">
    <name type="scientific">Mytilus galloprovincialis</name>
    <name type="common">Mediterranean mussel</name>
    <dbReference type="NCBI Taxonomy" id="29158"/>
    <lineage>
        <taxon>Eukaryota</taxon>
        <taxon>Metazoa</taxon>
        <taxon>Spiralia</taxon>
        <taxon>Lophotrochozoa</taxon>
        <taxon>Mollusca</taxon>
        <taxon>Bivalvia</taxon>
        <taxon>Autobranchia</taxon>
        <taxon>Pteriomorphia</taxon>
        <taxon>Mytilida</taxon>
        <taxon>Mytiloidea</taxon>
        <taxon>Mytilidae</taxon>
        <taxon>Mytilinae</taxon>
        <taxon>Mytilus</taxon>
    </lineage>
</organism>
<evidence type="ECO:0000256" key="4">
    <source>
        <dbReference type="ARBA" id="ARBA00023180"/>
    </source>
</evidence>
<keyword evidence="6" id="KW-0812">Transmembrane</keyword>
<dbReference type="PROSITE" id="PS00420">
    <property type="entry name" value="SRCR_1"/>
    <property type="match status" value="1"/>
</dbReference>
<sequence>MVFYKIISSVILAHLIQAQSSGDVRLDNSKRLEIYYNGVWGTVCDDGFDDNDARVVCRQLGFGNGISLGNAVDDGSGTIWLDDMGCTGSESKLKYCSHAGWGIENCDHAEDVGVLCNNLKSPVIDGSWSKWTKWTDCTRRCNGGLKERARSCDNPPPINGGSYCNGTSTEADICNTISCSGIETKMMLALLVGGVSVGCIIITIAVVLLCIRVAGCTRKQKKEVAATGLPEETEELYIYQASDQPAQVNKTFKEDPEELYIYQESDQPIKANTAFKGETEELYIYQESDDQPTQAFNNSAYIQDYNSKDVAKTGEDVNPCDIYENYEENCYENF</sequence>
<feature type="signal peptide" evidence="7">
    <location>
        <begin position="1"/>
        <end position="18"/>
    </location>
</feature>
<keyword evidence="6" id="KW-1133">Transmembrane helix</keyword>
<evidence type="ECO:0000256" key="1">
    <source>
        <dbReference type="ARBA" id="ARBA00022729"/>
    </source>
</evidence>
<feature type="transmembrane region" description="Helical" evidence="6">
    <location>
        <begin position="186"/>
        <end position="211"/>
    </location>
</feature>
<dbReference type="SUPFAM" id="SSF56487">
    <property type="entry name" value="SRCR-like"/>
    <property type="match status" value="1"/>
</dbReference>
<dbReference type="PROSITE" id="PS50287">
    <property type="entry name" value="SRCR_2"/>
    <property type="match status" value="1"/>
</dbReference>
<dbReference type="InterPro" id="IPR036383">
    <property type="entry name" value="TSP1_rpt_sf"/>
</dbReference>
<dbReference type="AlphaFoldDB" id="A0A8B6GBJ1"/>
<dbReference type="FunFam" id="3.10.250.10:FF:000011">
    <property type="entry name" value="Scavenger receptor class A member 5"/>
    <property type="match status" value="1"/>
</dbReference>
<feature type="chain" id="PRO_5032542753" evidence="7">
    <location>
        <begin position="19"/>
        <end position="334"/>
    </location>
</feature>
<dbReference type="SMART" id="SM00202">
    <property type="entry name" value="SR"/>
    <property type="match status" value="1"/>
</dbReference>
<evidence type="ECO:0000313" key="9">
    <source>
        <dbReference type="EMBL" id="VDI61641.1"/>
    </source>
</evidence>
<comment type="caution">
    <text evidence="9">The sequence shown here is derived from an EMBL/GenBank/DDBJ whole genome shotgun (WGS) entry which is preliminary data.</text>
</comment>
<dbReference type="PRINTS" id="PR01705">
    <property type="entry name" value="TSP1REPEAT"/>
</dbReference>
<dbReference type="Proteomes" id="UP000596742">
    <property type="component" value="Unassembled WGS sequence"/>
</dbReference>
<comment type="caution">
    <text evidence="5">Lacks conserved residue(s) required for the propagation of feature annotation.</text>
</comment>
<evidence type="ECO:0000256" key="2">
    <source>
        <dbReference type="ARBA" id="ARBA00022737"/>
    </source>
</evidence>
<keyword evidence="6" id="KW-0472">Membrane</keyword>
<dbReference type="PRINTS" id="PR00258">
    <property type="entry name" value="SPERACTRCPTR"/>
</dbReference>
<dbReference type="GO" id="GO:0016020">
    <property type="term" value="C:membrane"/>
    <property type="evidence" value="ECO:0007669"/>
    <property type="project" value="InterPro"/>
</dbReference>
<dbReference type="SMART" id="SM00209">
    <property type="entry name" value="TSP1"/>
    <property type="match status" value="1"/>
</dbReference>
<reference evidence="9" key="1">
    <citation type="submission" date="2018-11" db="EMBL/GenBank/DDBJ databases">
        <authorList>
            <person name="Alioto T."/>
            <person name="Alioto T."/>
        </authorList>
    </citation>
    <scope>NUCLEOTIDE SEQUENCE</scope>
</reference>
<dbReference type="FunFam" id="2.20.100.10:FF:000007">
    <property type="entry name" value="Thrombospondin 1"/>
    <property type="match status" value="1"/>
</dbReference>
<proteinExistence type="predicted"/>